<gene>
    <name evidence="5" type="primary">tatD</name>
    <name evidence="5" type="ORF">NCTC13337_00063</name>
</gene>
<dbReference type="PANTHER" id="PTHR46124">
    <property type="entry name" value="D-AMINOACYL-TRNA DEACYLASE"/>
    <property type="match status" value="1"/>
</dbReference>
<accession>A0A380MM22</accession>
<dbReference type="PIRSF" id="PIRSF005902">
    <property type="entry name" value="DNase_TatD"/>
    <property type="match status" value="1"/>
</dbReference>
<keyword evidence="6" id="KW-1185">Reference proteome</keyword>
<dbReference type="AlphaFoldDB" id="A0A380MM22"/>
<comment type="similarity">
    <text evidence="1">Belongs to the metallo-dependent hydrolases superfamily. TatD-type hydrolase family.</text>
</comment>
<dbReference type="CDD" id="cd01310">
    <property type="entry name" value="TatD_DNAse"/>
    <property type="match status" value="1"/>
</dbReference>
<feature type="binding site" evidence="4">
    <location>
        <position position="211"/>
    </location>
    <ligand>
        <name>a divalent metal cation</name>
        <dbReference type="ChEBI" id="CHEBI:60240"/>
        <label>1</label>
    </ligand>
</feature>
<evidence type="ECO:0000256" key="4">
    <source>
        <dbReference type="PIRSR" id="PIRSR005902-1"/>
    </source>
</evidence>
<dbReference type="RefSeq" id="WP_072576212.1">
    <property type="nucleotide sequence ID" value="NZ_LWHB01000056.1"/>
</dbReference>
<evidence type="ECO:0000256" key="1">
    <source>
        <dbReference type="ARBA" id="ARBA00009275"/>
    </source>
</evidence>
<feature type="binding site" evidence="4">
    <location>
        <position position="135"/>
    </location>
    <ligand>
        <name>a divalent metal cation</name>
        <dbReference type="ChEBI" id="CHEBI:60240"/>
        <label>2</label>
    </ligand>
</feature>
<dbReference type="GO" id="GO:0046872">
    <property type="term" value="F:metal ion binding"/>
    <property type="evidence" value="ECO:0007669"/>
    <property type="project" value="UniProtKB-KW"/>
</dbReference>
<feature type="binding site" evidence="4">
    <location>
        <position position="99"/>
    </location>
    <ligand>
        <name>a divalent metal cation</name>
        <dbReference type="ChEBI" id="CHEBI:60240"/>
        <label>1</label>
    </ligand>
</feature>
<keyword evidence="3 5" id="KW-0378">Hydrolase</keyword>
<evidence type="ECO:0000256" key="2">
    <source>
        <dbReference type="ARBA" id="ARBA00022723"/>
    </source>
</evidence>
<evidence type="ECO:0000256" key="3">
    <source>
        <dbReference type="ARBA" id="ARBA00022801"/>
    </source>
</evidence>
<name>A0A380MM22_9GAMM</name>
<dbReference type="InterPro" id="IPR001130">
    <property type="entry name" value="TatD-like"/>
</dbReference>
<dbReference type="GO" id="GO:0016788">
    <property type="term" value="F:hydrolase activity, acting on ester bonds"/>
    <property type="evidence" value="ECO:0007669"/>
    <property type="project" value="InterPro"/>
</dbReference>
<keyword evidence="2 4" id="KW-0479">Metal-binding</keyword>
<proteinExistence type="inferred from homology"/>
<organism evidence="5 6">
    <name type="scientific">Suttonella ornithocola</name>
    <dbReference type="NCBI Taxonomy" id="279832"/>
    <lineage>
        <taxon>Bacteria</taxon>
        <taxon>Pseudomonadati</taxon>
        <taxon>Pseudomonadota</taxon>
        <taxon>Gammaproteobacteria</taxon>
        <taxon>Cardiobacteriales</taxon>
        <taxon>Cardiobacteriaceae</taxon>
        <taxon>Suttonella</taxon>
    </lineage>
</organism>
<dbReference type="EC" id="3.1.21.-" evidence="5"/>
<dbReference type="PANTHER" id="PTHR46124:SF2">
    <property type="entry name" value="D-AMINOACYL-TRNA DEACYLASE"/>
    <property type="match status" value="1"/>
</dbReference>
<dbReference type="FunFam" id="3.20.20.140:FF:000005">
    <property type="entry name" value="TatD family hydrolase"/>
    <property type="match status" value="1"/>
</dbReference>
<evidence type="ECO:0000313" key="6">
    <source>
        <dbReference type="Proteomes" id="UP000254601"/>
    </source>
</evidence>
<reference evidence="5 6" key="1">
    <citation type="submission" date="2018-06" db="EMBL/GenBank/DDBJ databases">
        <authorList>
            <consortium name="Pathogen Informatics"/>
            <person name="Doyle S."/>
        </authorList>
    </citation>
    <scope>NUCLEOTIDE SEQUENCE [LARGE SCALE GENOMIC DNA]</scope>
    <source>
        <strain evidence="5 6">NCTC13337</strain>
    </source>
</reference>
<dbReference type="GO" id="GO:0005829">
    <property type="term" value="C:cytosol"/>
    <property type="evidence" value="ECO:0007669"/>
    <property type="project" value="TreeGrafter"/>
</dbReference>
<dbReference type="Proteomes" id="UP000254601">
    <property type="component" value="Unassembled WGS sequence"/>
</dbReference>
<dbReference type="Gene3D" id="3.20.20.140">
    <property type="entry name" value="Metal-dependent hydrolases"/>
    <property type="match status" value="1"/>
</dbReference>
<feature type="binding site" evidence="4">
    <location>
        <position position="160"/>
    </location>
    <ligand>
        <name>a divalent metal cation</name>
        <dbReference type="ChEBI" id="CHEBI:60240"/>
        <label>2</label>
    </ligand>
</feature>
<protein>
    <submittedName>
        <fullName evidence="5">Deoxyribonuclease TatD</fullName>
        <ecNumber evidence="5">3.1.21.-</ecNumber>
    </submittedName>
</protein>
<dbReference type="SUPFAM" id="SSF51556">
    <property type="entry name" value="Metallo-dependent hydrolases"/>
    <property type="match status" value="1"/>
</dbReference>
<dbReference type="OrthoDB" id="9810005at2"/>
<dbReference type="EMBL" id="UHIC01000001">
    <property type="protein sequence ID" value="SUO93116.1"/>
    <property type="molecule type" value="Genomic_DNA"/>
</dbReference>
<dbReference type="Pfam" id="PF01026">
    <property type="entry name" value="TatD_DNase"/>
    <property type="match status" value="1"/>
</dbReference>
<evidence type="ECO:0000313" key="5">
    <source>
        <dbReference type="EMBL" id="SUO93116.1"/>
    </source>
</evidence>
<sequence length="269" mass="30574">MSKKSLNLIDIGCNLTSPRLMRNLMQVLNDAQAAGVQRQILTGTDTESNQEALALADKYSNLYSTVGFHPHHANNWQPYSHPAQHLAAAKHPKVVAIGEMGLDYFRNLAYPANQKKCFADQLEIAIQAEKPVFLHERQAFKDFIELLAPRLPELVGAVWHCFAADERALDWALENGLYIGITGWIADNERGKELRRIVSKIPDNRLMIETDAPYLTPKTLQPTPRLNEPQYLPEVLRVLAQAREQDYHMLAQLTTENAERFFGLEKQDF</sequence>
<dbReference type="InterPro" id="IPR032466">
    <property type="entry name" value="Metal_Hydrolase"/>
</dbReference>